<dbReference type="InterPro" id="IPR052017">
    <property type="entry name" value="TSUP"/>
</dbReference>
<organism evidence="9 10">
    <name type="scientific">Brucella ceti str. Cudo</name>
    <dbReference type="NCBI Taxonomy" id="595497"/>
    <lineage>
        <taxon>Bacteria</taxon>
        <taxon>Pseudomonadati</taxon>
        <taxon>Pseudomonadota</taxon>
        <taxon>Alphaproteobacteria</taxon>
        <taxon>Hyphomicrobiales</taxon>
        <taxon>Brucellaceae</taxon>
        <taxon>Brucella/Ochrobactrum group</taxon>
        <taxon>Brucella</taxon>
    </lineage>
</organism>
<feature type="transmembrane region" description="Helical" evidence="8">
    <location>
        <begin position="21"/>
        <end position="49"/>
    </location>
</feature>
<evidence type="ECO:0000256" key="5">
    <source>
        <dbReference type="ARBA" id="ARBA00022692"/>
    </source>
</evidence>
<dbReference type="PANTHER" id="PTHR30269:SF23">
    <property type="entry name" value="MEMBRANE TRANSPORTER PROTEIN YDHB-RELATED"/>
    <property type="match status" value="1"/>
</dbReference>
<reference evidence="9 10" key="1">
    <citation type="submission" date="2009-03" db="EMBL/GenBank/DDBJ databases">
        <authorList>
            <person name="Setubal J.C."/>
            <person name="Boyle S."/>
            <person name="Crasta O.R."/>
            <person name="Gillespie J.J."/>
            <person name="Kenyon R.W."/>
            <person name="Lu J."/>
            <person name="Mane S."/>
            <person name="Nagrani S."/>
            <person name="Shallom J.M."/>
            <person name="Shallom S."/>
            <person name="Shukla M."/>
            <person name="Snyder E.E."/>
            <person name="Sobral B.W."/>
            <person name="Wattam A.R."/>
            <person name="Will R."/>
            <person name="Williams K."/>
            <person name="Yoo H."/>
            <person name="Bruce D.H."/>
            <person name="Detter C."/>
            <person name="Munk C."/>
            <person name="Brettin T.S."/>
            <person name="Ficht T."/>
        </authorList>
    </citation>
    <scope>NUCLEOTIDE SEQUENCE [LARGE SCALE GENOMIC DNA]</scope>
    <source>
        <strain evidence="9 10">Cudo</strain>
    </source>
</reference>
<name>C0G8U5_9HYPH</name>
<keyword evidence="5 8" id="KW-0812">Transmembrane</keyword>
<comment type="caution">
    <text evidence="9">The sequence shown here is derived from an EMBL/GenBank/DDBJ whole genome shotgun (WGS) entry which is preliminary data.</text>
</comment>
<accession>C0G8U5</accession>
<evidence type="ECO:0000256" key="3">
    <source>
        <dbReference type="ARBA" id="ARBA00022448"/>
    </source>
</evidence>
<dbReference type="PANTHER" id="PTHR30269">
    <property type="entry name" value="TRANSMEMBRANE PROTEIN YFCA"/>
    <property type="match status" value="1"/>
</dbReference>
<evidence type="ECO:0000256" key="7">
    <source>
        <dbReference type="ARBA" id="ARBA00023136"/>
    </source>
</evidence>
<keyword evidence="3" id="KW-0813">Transport</keyword>
<dbReference type="EMBL" id="ACJD01000006">
    <property type="protein sequence ID" value="EEH13359.1"/>
    <property type="molecule type" value="Genomic_DNA"/>
</dbReference>
<evidence type="ECO:0000256" key="2">
    <source>
        <dbReference type="ARBA" id="ARBA00009142"/>
    </source>
</evidence>
<sequence>MHAIITSDKVEAMTGVLDGSAIASLWLFVAAFGASMLGGMLGMASGIFIVPLLTSIFGIDIHVAIAASLISVIACSCGSAAPLLKERLTNIRLAVVLETATTLGAFTGVFLIGVIPTAYLYLMFAIILVLSAWQMLVRRREMPQTNRPASRTWATLLRLHSAVPDRSSGKFTSYQVGSLPLGLSLMYGAGLVSALLGIGSGVLKIPAMDTALRLPIKVSSATSNFMIGVTGAASAGAYFMRGDINTAIAGPVALGSVLGAVAGARILTGISGDKLRIFFVIVLVLLAIAMGMSSFGFRFKI</sequence>
<evidence type="ECO:0000313" key="9">
    <source>
        <dbReference type="EMBL" id="EEH13359.1"/>
    </source>
</evidence>
<evidence type="ECO:0000256" key="8">
    <source>
        <dbReference type="RuleBase" id="RU363041"/>
    </source>
</evidence>
<feature type="transmembrane region" description="Helical" evidence="8">
    <location>
        <begin position="277"/>
        <end position="297"/>
    </location>
</feature>
<evidence type="ECO:0000256" key="6">
    <source>
        <dbReference type="ARBA" id="ARBA00022989"/>
    </source>
</evidence>
<comment type="subcellular location">
    <subcellularLocation>
        <location evidence="1 8">Cell membrane</location>
        <topology evidence="1 8">Multi-pass membrane protein</topology>
    </subcellularLocation>
</comment>
<feature type="transmembrane region" description="Helical" evidence="8">
    <location>
        <begin position="61"/>
        <end position="84"/>
    </location>
</feature>
<feature type="transmembrane region" description="Helical" evidence="8">
    <location>
        <begin position="91"/>
        <end position="112"/>
    </location>
</feature>
<keyword evidence="6 8" id="KW-1133">Transmembrane helix</keyword>
<keyword evidence="4 8" id="KW-1003">Cell membrane</keyword>
<proteinExistence type="inferred from homology"/>
<dbReference type="AlphaFoldDB" id="C0G8U5"/>
<evidence type="ECO:0000256" key="4">
    <source>
        <dbReference type="ARBA" id="ARBA00022475"/>
    </source>
</evidence>
<dbReference type="GO" id="GO:0005886">
    <property type="term" value="C:plasma membrane"/>
    <property type="evidence" value="ECO:0007669"/>
    <property type="project" value="UniProtKB-SubCell"/>
</dbReference>
<feature type="transmembrane region" description="Helical" evidence="8">
    <location>
        <begin position="218"/>
        <end position="240"/>
    </location>
</feature>
<dbReference type="Proteomes" id="UP000003678">
    <property type="component" value="Unassembled WGS sequence"/>
</dbReference>
<feature type="transmembrane region" description="Helical" evidence="8">
    <location>
        <begin position="176"/>
        <end position="198"/>
    </location>
</feature>
<dbReference type="InterPro" id="IPR002781">
    <property type="entry name" value="TM_pro_TauE-like"/>
</dbReference>
<protein>
    <recommendedName>
        <fullName evidence="8">Probable membrane transporter protein</fullName>
    </recommendedName>
</protein>
<gene>
    <name evidence="9" type="ORF">BCETI_6000287</name>
</gene>
<comment type="similarity">
    <text evidence="2 8">Belongs to the 4-toluene sulfonate uptake permease (TSUP) (TC 2.A.102) family.</text>
</comment>
<feature type="transmembrane region" description="Helical" evidence="8">
    <location>
        <begin position="252"/>
        <end position="271"/>
    </location>
</feature>
<feature type="transmembrane region" description="Helical" evidence="8">
    <location>
        <begin position="118"/>
        <end position="137"/>
    </location>
</feature>
<dbReference type="Pfam" id="PF01925">
    <property type="entry name" value="TauE"/>
    <property type="match status" value="1"/>
</dbReference>
<keyword evidence="7 8" id="KW-0472">Membrane</keyword>
<evidence type="ECO:0000256" key="1">
    <source>
        <dbReference type="ARBA" id="ARBA00004651"/>
    </source>
</evidence>
<evidence type="ECO:0000313" key="10">
    <source>
        <dbReference type="Proteomes" id="UP000003678"/>
    </source>
</evidence>